<accession>A0A0C9UKE4</accession>
<organism evidence="2 3">
    <name type="scientific">Sphaerobolus stellatus (strain SS14)</name>
    <dbReference type="NCBI Taxonomy" id="990650"/>
    <lineage>
        <taxon>Eukaryota</taxon>
        <taxon>Fungi</taxon>
        <taxon>Dikarya</taxon>
        <taxon>Basidiomycota</taxon>
        <taxon>Agaricomycotina</taxon>
        <taxon>Agaricomycetes</taxon>
        <taxon>Phallomycetidae</taxon>
        <taxon>Geastrales</taxon>
        <taxon>Sphaerobolaceae</taxon>
        <taxon>Sphaerobolus</taxon>
    </lineage>
</organism>
<dbReference type="Gene3D" id="3.40.50.300">
    <property type="entry name" value="P-loop containing nucleotide triphosphate hydrolases"/>
    <property type="match status" value="1"/>
</dbReference>
<feature type="domain" description="G" evidence="1">
    <location>
        <begin position="4"/>
        <end position="85"/>
    </location>
</feature>
<evidence type="ECO:0000259" key="1">
    <source>
        <dbReference type="Pfam" id="PF01926"/>
    </source>
</evidence>
<dbReference type="Proteomes" id="UP000054279">
    <property type="component" value="Unassembled WGS sequence"/>
</dbReference>
<name>A0A0C9UKE4_SPHS4</name>
<feature type="non-terminal residue" evidence="2">
    <location>
        <position position="301"/>
    </location>
</feature>
<evidence type="ECO:0000313" key="3">
    <source>
        <dbReference type="Proteomes" id="UP000054279"/>
    </source>
</evidence>
<dbReference type="OrthoDB" id="8954335at2759"/>
<dbReference type="InterPro" id="IPR027417">
    <property type="entry name" value="P-loop_NTPase"/>
</dbReference>
<dbReference type="GO" id="GO:0005525">
    <property type="term" value="F:GTP binding"/>
    <property type="evidence" value="ECO:0007669"/>
    <property type="project" value="InterPro"/>
</dbReference>
<dbReference type="EMBL" id="KN837122">
    <property type="protein sequence ID" value="KIJ43543.1"/>
    <property type="molecule type" value="Genomic_DNA"/>
</dbReference>
<dbReference type="HOGENOM" id="CLU_018003_0_0_1"/>
<dbReference type="SUPFAM" id="SSF52540">
    <property type="entry name" value="P-loop containing nucleoside triphosphate hydrolases"/>
    <property type="match status" value="1"/>
</dbReference>
<dbReference type="AlphaFoldDB" id="A0A0C9UKE4"/>
<keyword evidence="3" id="KW-1185">Reference proteome</keyword>
<dbReference type="InterPro" id="IPR006073">
    <property type="entry name" value="GTP-bd"/>
</dbReference>
<dbReference type="CDD" id="cd00882">
    <property type="entry name" value="Ras_like_GTPase"/>
    <property type="match status" value="1"/>
</dbReference>
<protein>
    <recommendedName>
        <fullName evidence="1">G domain-containing protein</fullName>
    </recommendedName>
</protein>
<sequence length="301" mass="34345">LLCSVMGPTGSGKSTFINTATGAEQAFIGHSLESCTQGVQAIHYRHPRSNRDFVFVDTPGFDDTNMDDIAILSMIADWLERTYKQKIFPTALLFLHRITDNRMPNSALRNLTVFMKLCGARAFPRVMLVTTMWDEVTVKEGEARETELCNSSWQAMISAGAGMFRFNQRFYNDSESAHDILQLATQKGVSDLNQSLLLQRERIDYHLHLGETQAGRALYNDLQRHIVLQTETLTSLRERVSKSNPQLAKELRKEIERLQGQLRASFDQSAQLKTPFLQHFISLFLPKPKGVRLRFFTIPLY</sequence>
<reference evidence="2 3" key="1">
    <citation type="submission" date="2014-06" db="EMBL/GenBank/DDBJ databases">
        <title>Evolutionary Origins and Diversification of the Mycorrhizal Mutualists.</title>
        <authorList>
            <consortium name="DOE Joint Genome Institute"/>
            <consortium name="Mycorrhizal Genomics Consortium"/>
            <person name="Kohler A."/>
            <person name="Kuo A."/>
            <person name="Nagy L.G."/>
            <person name="Floudas D."/>
            <person name="Copeland A."/>
            <person name="Barry K.W."/>
            <person name="Cichocki N."/>
            <person name="Veneault-Fourrey C."/>
            <person name="LaButti K."/>
            <person name="Lindquist E.A."/>
            <person name="Lipzen A."/>
            <person name="Lundell T."/>
            <person name="Morin E."/>
            <person name="Murat C."/>
            <person name="Riley R."/>
            <person name="Ohm R."/>
            <person name="Sun H."/>
            <person name="Tunlid A."/>
            <person name="Henrissat B."/>
            <person name="Grigoriev I.V."/>
            <person name="Hibbett D.S."/>
            <person name="Martin F."/>
        </authorList>
    </citation>
    <scope>NUCLEOTIDE SEQUENCE [LARGE SCALE GENOMIC DNA]</scope>
    <source>
        <strain evidence="2 3">SS14</strain>
    </source>
</reference>
<dbReference type="Pfam" id="PF01926">
    <property type="entry name" value="MMR_HSR1"/>
    <property type="match status" value="1"/>
</dbReference>
<gene>
    <name evidence="2" type="ORF">M422DRAFT_169621</name>
</gene>
<proteinExistence type="predicted"/>
<evidence type="ECO:0000313" key="2">
    <source>
        <dbReference type="EMBL" id="KIJ43543.1"/>
    </source>
</evidence>